<evidence type="ECO:0000313" key="3">
    <source>
        <dbReference type="Proteomes" id="UP000006056"/>
    </source>
</evidence>
<dbReference type="STRING" id="926566.Terro_1962"/>
<dbReference type="EMBL" id="CP003379">
    <property type="protein sequence ID" value="AFL88248.1"/>
    <property type="molecule type" value="Genomic_DNA"/>
</dbReference>
<dbReference type="OrthoDB" id="8125412at2"/>
<organism evidence="1 3">
    <name type="scientific">Terriglobus roseus (strain DSM 18391 / NRRL B-41598 / KBS 63)</name>
    <dbReference type="NCBI Taxonomy" id="926566"/>
    <lineage>
        <taxon>Bacteria</taxon>
        <taxon>Pseudomonadati</taxon>
        <taxon>Acidobacteriota</taxon>
        <taxon>Terriglobia</taxon>
        <taxon>Terriglobales</taxon>
        <taxon>Acidobacteriaceae</taxon>
        <taxon>Terriglobus</taxon>
    </lineage>
</organism>
<dbReference type="AlphaFoldDB" id="I3ZG80"/>
<dbReference type="RefSeq" id="WP_014785817.1">
    <property type="nucleotide sequence ID" value="NC_018014.1"/>
</dbReference>
<dbReference type="KEGG" id="trs:Terro_1962"/>
<sequence>MTSEHRTAVKVVLNGGFAYLPDAGRSFSRGVIALDGYVFRRVHLRRGLPLEAGLRFAAEFIRAAGRPMQAFCGCELRIPTRLSRTGFAEFNRRSIAALGSSGFEIEPVNPAARTNMAPAIGAPTDAALAAFTFAVPSRSSPEAQDFLISGKPELASNPDRVIATGDISSSGMQEKAAFVLEELQLTVRQLGGYWDRVTAGQIYTRHSIGDLEGVFASAGLPLTRCTHIPGDPPVFGPDGVPLEFEVDVRSITVEETA</sequence>
<dbReference type="HOGENOM" id="CLU_1077457_0_0_0"/>
<accession>I3ZG80</accession>
<name>I3ZG80_TERRK</name>
<proteinExistence type="predicted"/>
<dbReference type="eggNOG" id="COG0251">
    <property type="taxonomic scope" value="Bacteria"/>
</dbReference>
<evidence type="ECO:0000313" key="2">
    <source>
        <dbReference type="EMBL" id="AFL88589.1"/>
    </source>
</evidence>
<reference evidence="1 3" key="1">
    <citation type="submission" date="2012-06" db="EMBL/GenBank/DDBJ databases">
        <title>Complete genome of Terriglobus roseus DSM 18391.</title>
        <authorList>
            <consortium name="US DOE Joint Genome Institute (JGI-PGF)"/>
            <person name="Lucas S."/>
            <person name="Copeland A."/>
            <person name="Lapidus A."/>
            <person name="Glavina del Rio T."/>
            <person name="Dalin E."/>
            <person name="Tice H."/>
            <person name="Bruce D."/>
            <person name="Goodwin L."/>
            <person name="Pitluck S."/>
            <person name="Peters L."/>
            <person name="Mikhailova N."/>
            <person name="Munk A.C.C."/>
            <person name="Kyrpides N."/>
            <person name="Mavromatis K."/>
            <person name="Ivanova N."/>
            <person name="Brettin T."/>
            <person name="Detter J.C."/>
            <person name="Han C."/>
            <person name="Larimer F."/>
            <person name="Land M."/>
            <person name="Hauser L."/>
            <person name="Markowitz V."/>
            <person name="Cheng J.-F."/>
            <person name="Hugenholtz P."/>
            <person name="Woyke T."/>
            <person name="Wu D."/>
            <person name="Brambilla E."/>
            <person name="Klenk H.-P."/>
            <person name="Eisen J.A."/>
        </authorList>
    </citation>
    <scope>NUCLEOTIDE SEQUENCE [LARGE SCALE GENOMIC DNA]</scope>
    <source>
        <strain evidence="1">DSM 18391</strain>
        <strain evidence="3">DSM 18391 / NRRL B-41598 / KBS 63</strain>
    </source>
</reference>
<gene>
    <name evidence="1" type="ordered locus">Terro_1962</name>
    <name evidence="2" type="ordered locus">Terro_2328</name>
</gene>
<protein>
    <submittedName>
        <fullName evidence="1">Uncharacterized protein</fullName>
    </submittedName>
</protein>
<keyword evidence="3" id="KW-1185">Reference proteome</keyword>
<dbReference type="Proteomes" id="UP000006056">
    <property type="component" value="Chromosome"/>
</dbReference>
<dbReference type="EMBL" id="CP003379">
    <property type="protein sequence ID" value="AFL88589.1"/>
    <property type="molecule type" value="Genomic_DNA"/>
</dbReference>
<evidence type="ECO:0000313" key="1">
    <source>
        <dbReference type="EMBL" id="AFL88248.1"/>
    </source>
</evidence>
<dbReference type="KEGG" id="trs:Terro_2328"/>